<dbReference type="AlphaFoldDB" id="A0A330HT47"/>
<evidence type="ECO:0000313" key="2">
    <source>
        <dbReference type="EMBL" id="RAZ91585.1"/>
    </source>
</evidence>
<gene>
    <name evidence="2" type="ORF">DPM33_10030</name>
</gene>
<accession>A0A330HT47</accession>
<comment type="caution">
    <text evidence="2">The sequence shown here is derived from an EMBL/GenBank/DDBJ whole genome shotgun (WGS) entry which is preliminary data.</text>
</comment>
<keyword evidence="1" id="KW-0472">Membrane</keyword>
<dbReference type="Proteomes" id="UP000251558">
    <property type="component" value="Unassembled WGS sequence"/>
</dbReference>
<dbReference type="EMBL" id="QMBP01000003">
    <property type="protein sequence ID" value="RAZ91585.1"/>
    <property type="molecule type" value="Genomic_DNA"/>
</dbReference>
<feature type="transmembrane region" description="Helical" evidence="1">
    <location>
        <begin position="375"/>
        <end position="391"/>
    </location>
</feature>
<evidence type="ECO:0000256" key="1">
    <source>
        <dbReference type="SAM" id="Phobius"/>
    </source>
</evidence>
<proteinExistence type="predicted"/>
<feature type="transmembrane region" description="Helical" evidence="1">
    <location>
        <begin position="242"/>
        <end position="262"/>
    </location>
</feature>
<evidence type="ECO:0008006" key="4">
    <source>
        <dbReference type="Google" id="ProtNLM"/>
    </source>
</evidence>
<feature type="transmembrane region" description="Helical" evidence="1">
    <location>
        <begin position="313"/>
        <end position="331"/>
    </location>
</feature>
<feature type="transmembrane region" description="Helical" evidence="1">
    <location>
        <begin position="337"/>
        <end position="354"/>
    </location>
</feature>
<feature type="transmembrane region" description="Helical" evidence="1">
    <location>
        <begin position="201"/>
        <end position="230"/>
    </location>
</feature>
<feature type="transmembrane region" description="Helical" evidence="1">
    <location>
        <begin position="282"/>
        <end position="301"/>
    </location>
</feature>
<sequence length="535" mass="58343">MSGQPDERRRSRPLKGEKAVTVIQERPSTDALGLDARSWSALTAVLCLLVLGAAILWQTRWGVIPDTSWIITMCERMLAGDRLYIDLVETNPPFTPWMFMPAVVLAHKLGASPEIAIHAYSYAICLAGLGFATLIAKQAGFAENPALSPMLPLFLALLVIFPGNAFSEREQLGIALLLPLLVLTAWRAAPIEGRVPSVPAAVLAGLGGSVLVLVKPYYALVVLVPALYAAWSRRSIRTLFAIEYWVIGLLCVAYAVAVQHFYPEFLSVIYPMLADTYMRMQKIQALLTTYSPVYLLALVTLRLLRPGLPLSPLVTVFTLASLAATVALIYQAKGWPYHAFPAFSLILAALLLRISQPAPATNKPSGMAMALGRKLLLAAIIAAAAIPFMQIQKPNAEVVAKLAAATPQPGVALVGADISGGHPLVRMLGGTWISRYCSDWLGESARYLSSAATRDGNKEMASHYRQIADRYIEGKIAELETKQPAVIIVEKKDVDWNAELSRWQGYVNFLRGYQQIAEDDEVRVLLRNAGTAQPE</sequence>
<organism evidence="2 3">
    <name type="scientific">Mesorhizobium hawassense</name>
    <dbReference type="NCBI Taxonomy" id="1209954"/>
    <lineage>
        <taxon>Bacteria</taxon>
        <taxon>Pseudomonadati</taxon>
        <taxon>Pseudomonadota</taxon>
        <taxon>Alphaproteobacteria</taxon>
        <taxon>Hyphomicrobiales</taxon>
        <taxon>Phyllobacteriaceae</taxon>
        <taxon>Mesorhizobium</taxon>
    </lineage>
</organism>
<feature type="transmembrane region" description="Helical" evidence="1">
    <location>
        <begin position="172"/>
        <end position="189"/>
    </location>
</feature>
<feature type="transmembrane region" description="Helical" evidence="1">
    <location>
        <begin position="39"/>
        <end position="57"/>
    </location>
</feature>
<keyword evidence="3" id="KW-1185">Reference proteome</keyword>
<feature type="transmembrane region" description="Helical" evidence="1">
    <location>
        <begin position="147"/>
        <end position="165"/>
    </location>
</feature>
<reference evidence="2 3" key="1">
    <citation type="submission" date="2018-07" db="EMBL/GenBank/DDBJ databases">
        <title>Diversity of Mesorhizobium strains in Brazil.</title>
        <authorList>
            <person name="Helene L.C.F."/>
            <person name="Dall'Agnol R."/>
            <person name="Delamuta J.R.M."/>
            <person name="Hungria M."/>
        </authorList>
    </citation>
    <scope>NUCLEOTIDE SEQUENCE [LARGE SCALE GENOMIC DNA]</scope>
    <source>
        <strain evidence="2 3">AC99b</strain>
    </source>
</reference>
<name>A0A330HT47_9HYPH</name>
<protein>
    <recommendedName>
        <fullName evidence="4">Glycosyltransferase RgtA/B/C/D-like domain-containing protein</fullName>
    </recommendedName>
</protein>
<evidence type="ECO:0000313" key="3">
    <source>
        <dbReference type="Proteomes" id="UP000251558"/>
    </source>
</evidence>
<feature type="transmembrane region" description="Helical" evidence="1">
    <location>
        <begin position="115"/>
        <end position="135"/>
    </location>
</feature>
<keyword evidence="1" id="KW-1133">Transmembrane helix</keyword>
<keyword evidence="1" id="KW-0812">Transmembrane</keyword>